<dbReference type="SMART" id="SM00267">
    <property type="entry name" value="GGDEF"/>
    <property type="match status" value="1"/>
</dbReference>
<evidence type="ECO:0000259" key="3">
    <source>
        <dbReference type="PROSITE" id="PS50887"/>
    </source>
</evidence>
<organism evidence="4 5">
    <name type="scientific">Campylobacter concisus</name>
    <dbReference type="NCBI Taxonomy" id="199"/>
    <lineage>
        <taxon>Bacteria</taxon>
        <taxon>Pseudomonadati</taxon>
        <taxon>Campylobacterota</taxon>
        <taxon>Epsilonproteobacteria</taxon>
        <taxon>Campylobacterales</taxon>
        <taxon>Campylobacteraceae</taxon>
        <taxon>Campylobacter</taxon>
    </lineage>
</organism>
<dbReference type="Pfam" id="PF00563">
    <property type="entry name" value="EAL"/>
    <property type="match status" value="1"/>
</dbReference>
<dbReference type="InterPro" id="IPR029787">
    <property type="entry name" value="Nucleotide_cyclase"/>
</dbReference>
<feature type="domain" description="EAL" evidence="2">
    <location>
        <begin position="506"/>
        <end position="765"/>
    </location>
</feature>
<feature type="transmembrane region" description="Helical" evidence="1">
    <location>
        <begin position="157"/>
        <end position="178"/>
    </location>
</feature>
<dbReference type="Gene3D" id="3.20.20.450">
    <property type="entry name" value="EAL domain"/>
    <property type="match status" value="1"/>
</dbReference>
<dbReference type="InterPro" id="IPR043128">
    <property type="entry name" value="Rev_trsase/Diguanyl_cyclase"/>
</dbReference>
<sequence length="771" mass="88354">MRKWILVAVVALFVFALLASLLDYNLIGKISILLSFFMITFGIYTSMDKVKTKITHWLAICFGVFLWSICDALMVLNQDVLLRAHSSYAYLDVFFMLPMISILAGVSIFLYSKFAASQEKLAIIMDSISVFFLIVILIYGIFDEIDISSMINNGSNIVFLSIVAINFLILFITLSEIFTSSLLRIKISGFYLISASILFTMLNLFIFYSQISNVNFGHKIDFLYIVPFFFLMIGAFHLKAQNEYVTNTDKDISIGSKWLPIIIVLPLLLQEDLTSFSALISLFVLVVNAIVNYYVKSSIASRKILDYERNLHREMEKSMHERTNELMLANLRLQDMSEKDYLTDLGNRNFIVNELERMCKSISEDEEIAVYYINLSRFKSINTSYGHEIGDRILKLVAKRILEVCNRQEAIARISADEFIVLAKMEINSHTKRLNLGIALKDAIEKPIQIDRYHFGLKCIIGIDVATKNSTANPRNIIKNADMAMYYAKKNPALNPMVYSDKISNEMHLSSSIEIALKKANLQEDLHVYFQPIFDLKIEKMIYAEVFLYWKSEKFGLMEASKFMKEVNVNSDILNDICSLLVSKTIEYVDRWQKEKLLIPKISINVAQIQSKSEKFVLDFVSSLRSHHINPELFEIEFGEEIWTNNSKTLDKIFSILKENNIDVCIDNFGSGYTSFIYIRKYGVKRIKIASEFVAQASNSKIDAQIVSAIIDLAKAMKIKVGAKGVEKEEDIHFLKELDCNEVQGLFLSRPMSVEEFEDLVRQDPQMIAKV</sequence>
<feature type="transmembrane region" description="Helical" evidence="1">
    <location>
        <begin position="88"/>
        <end position="111"/>
    </location>
</feature>
<dbReference type="Proteomes" id="UP000195967">
    <property type="component" value="Unassembled WGS sequence"/>
</dbReference>
<feature type="transmembrane region" description="Helical" evidence="1">
    <location>
        <begin position="57"/>
        <end position="76"/>
    </location>
</feature>
<gene>
    <name evidence="4" type="ORF">B9N62_02100</name>
</gene>
<dbReference type="CDD" id="cd01949">
    <property type="entry name" value="GGDEF"/>
    <property type="match status" value="1"/>
</dbReference>
<feature type="domain" description="GGDEF" evidence="3">
    <location>
        <begin position="366"/>
        <end position="502"/>
    </location>
</feature>
<comment type="caution">
    <text evidence="4">The sequence shown here is derived from an EMBL/GenBank/DDBJ whole genome shotgun (WGS) entry which is preliminary data.</text>
</comment>
<dbReference type="InterPro" id="IPR001633">
    <property type="entry name" value="EAL_dom"/>
</dbReference>
<dbReference type="Gene3D" id="3.30.70.270">
    <property type="match status" value="1"/>
</dbReference>
<proteinExistence type="predicted"/>
<feature type="transmembrane region" description="Helical" evidence="1">
    <location>
        <begin position="252"/>
        <end position="269"/>
    </location>
</feature>
<dbReference type="NCBIfam" id="TIGR00254">
    <property type="entry name" value="GGDEF"/>
    <property type="match status" value="1"/>
</dbReference>
<dbReference type="SMART" id="SM00052">
    <property type="entry name" value="EAL"/>
    <property type="match status" value="1"/>
</dbReference>
<dbReference type="InterPro" id="IPR052155">
    <property type="entry name" value="Biofilm_reg_signaling"/>
</dbReference>
<evidence type="ECO:0000313" key="5">
    <source>
        <dbReference type="Proteomes" id="UP000195967"/>
    </source>
</evidence>
<evidence type="ECO:0000259" key="2">
    <source>
        <dbReference type="PROSITE" id="PS50883"/>
    </source>
</evidence>
<feature type="transmembrane region" description="Helical" evidence="1">
    <location>
        <begin position="275"/>
        <end position="295"/>
    </location>
</feature>
<evidence type="ECO:0000256" key="1">
    <source>
        <dbReference type="SAM" id="Phobius"/>
    </source>
</evidence>
<reference evidence="4 5" key="1">
    <citation type="submission" date="2017-04" db="EMBL/GenBank/DDBJ databases">
        <title>Complete genome of Campylobacter concisus ATCC 33237T and draft genomes for an additional eight well characterized C. concisus strains.</title>
        <authorList>
            <person name="Cornelius A.J."/>
            <person name="Miller W.G."/>
            <person name="Lastovica A.J."/>
            <person name="On S.L."/>
            <person name="French N.P."/>
            <person name="Vandenberg O."/>
            <person name="Biggs P.J."/>
        </authorList>
    </citation>
    <scope>NUCLEOTIDE SEQUENCE [LARGE SCALE GENOMIC DNA]</scope>
    <source>
        <strain evidence="4 5">Lasto28.99</strain>
    </source>
</reference>
<dbReference type="CDD" id="cd01948">
    <property type="entry name" value="EAL"/>
    <property type="match status" value="1"/>
</dbReference>
<feature type="transmembrane region" description="Helical" evidence="1">
    <location>
        <begin position="222"/>
        <end position="240"/>
    </location>
</feature>
<accession>A0A1Y5MVE4</accession>
<dbReference type="SUPFAM" id="SSF55073">
    <property type="entry name" value="Nucleotide cyclase"/>
    <property type="match status" value="1"/>
</dbReference>
<keyword evidence="1" id="KW-0812">Transmembrane</keyword>
<dbReference type="PANTHER" id="PTHR44757">
    <property type="entry name" value="DIGUANYLATE CYCLASE DGCP"/>
    <property type="match status" value="1"/>
</dbReference>
<dbReference type="InterPro" id="IPR035919">
    <property type="entry name" value="EAL_sf"/>
</dbReference>
<feature type="transmembrane region" description="Helical" evidence="1">
    <location>
        <begin position="26"/>
        <end position="45"/>
    </location>
</feature>
<dbReference type="PANTHER" id="PTHR44757:SF2">
    <property type="entry name" value="BIOFILM ARCHITECTURE MAINTENANCE PROTEIN MBAA"/>
    <property type="match status" value="1"/>
</dbReference>
<dbReference type="PROSITE" id="PS50887">
    <property type="entry name" value="GGDEF"/>
    <property type="match status" value="1"/>
</dbReference>
<evidence type="ECO:0000313" key="4">
    <source>
        <dbReference type="EMBL" id="OUT12309.1"/>
    </source>
</evidence>
<keyword evidence="1" id="KW-1133">Transmembrane helix</keyword>
<dbReference type="Pfam" id="PF00990">
    <property type="entry name" value="GGDEF"/>
    <property type="match status" value="1"/>
</dbReference>
<name>A0A1Y5MVE4_9BACT</name>
<feature type="transmembrane region" description="Helical" evidence="1">
    <location>
        <begin position="123"/>
        <end position="142"/>
    </location>
</feature>
<dbReference type="PROSITE" id="PS50883">
    <property type="entry name" value="EAL"/>
    <property type="match status" value="1"/>
</dbReference>
<feature type="transmembrane region" description="Helical" evidence="1">
    <location>
        <begin position="190"/>
        <end position="210"/>
    </location>
</feature>
<dbReference type="AlphaFoldDB" id="A0A1Y5MVE4"/>
<dbReference type="InterPro" id="IPR000160">
    <property type="entry name" value="GGDEF_dom"/>
</dbReference>
<dbReference type="EMBL" id="NDYO01000003">
    <property type="protein sequence ID" value="OUT12309.1"/>
    <property type="molecule type" value="Genomic_DNA"/>
</dbReference>
<keyword evidence="1" id="KW-0472">Membrane</keyword>
<protein>
    <submittedName>
        <fullName evidence="4">GGDEF-domain containing protein</fullName>
    </submittedName>
</protein>
<dbReference type="SUPFAM" id="SSF141868">
    <property type="entry name" value="EAL domain-like"/>
    <property type="match status" value="1"/>
</dbReference>